<dbReference type="HAMAP" id="MF_00052_B">
    <property type="entry name" value="RNase_HII_B"/>
    <property type="match status" value="1"/>
</dbReference>
<evidence type="ECO:0000256" key="9">
    <source>
        <dbReference type="ARBA" id="ARBA00022722"/>
    </source>
</evidence>
<dbReference type="GO" id="GO:0032299">
    <property type="term" value="C:ribonuclease H2 complex"/>
    <property type="evidence" value="ECO:0007669"/>
    <property type="project" value="TreeGrafter"/>
</dbReference>
<dbReference type="InterPro" id="IPR001352">
    <property type="entry name" value="RNase_HII/HIII"/>
</dbReference>
<dbReference type="AlphaFoldDB" id="A0A1F7XAG5"/>
<comment type="function">
    <text evidence="3 14 16">Endonuclease that specifically degrades the RNA of RNA-DNA hybrids.</text>
</comment>
<evidence type="ECO:0000256" key="12">
    <source>
        <dbReference type="ARBA" id="ARBA00022801"/>
    </source>
</evidence>
<dbReference type="NCBIfam" id="NF000595">
    <property type="entry name" value="PRK00015.1-3"/>
    <property type="match status" value="1"/>
</dbReference>
<keyword evidence="13 14" id="KW-0464">Manganese</keyword>
<evidence type="ECO:0000259" key="17">
    <source>
        <dbReference type="PROSITE" id="PS51975"/>
    </source>
</evidence>
<evidence type="ECO:0000313" key="19">
    <source>
        <dbReference type="Proteomes" id="UP000179013"/>
    </source>
</evidence>
<evidence type="ECO:0000256" key="4">
    <source>
        <dbReference type="ARBA" id="ARBA00004496"/>
    </source>
</evidence>
<dbReference type="Pfam" id="PF01351">
    <property type="entry name" value="RNase_HII"/>
    <property type="match status" value="1"/>
</dbReference>
<evidence type="ECO:0000313" key="18">
    <source>
        <dbReference type="EMBL" id="OGM12016.1"/>
    </source>
</evidence>
<evidence type="ECO:0000256" key="13">
    <source>
        <dbReference type="ARBA" id="ARBA00023211"/>
    </source>
</evidence>
<evidence type="ECO:0000256" key="11">
    <source>
        <dbReference type="ARBA" id="ARBA00022759"/>
    </source>
</evidence>
<dbReference type="InterPro" id="IPR012337">
    <property type="entry name" value="RNaseH-like_sf"/>
</dbReference>
<dbReference type="InterPro" id="IPR022898">
    <property type="entry name" value="RNase_HII"/>
</dbReference>
<dbReference type="GO" id="GO:0043137">
    <property type="term" value="P:DNA replication, removal of RNA primer"/>
    <property type="evidence" value="ECO:0007669"/>
    <property type="project" value="TreeGrafter"/>
</dbReference>
<evidence type="ECO:0000256" key="5">
    <source>
        <dbReference type="ARBA" id="ARBA00007383"/>
    </source>
</evidence>
<evidence type="ECO:0000256" key="1">
    <source>
        <dbReference type="ARBA" id="ARBA00000077"/>
    </source>
</evidence>
<evidence type="ECO:0000256" key="14">
    <source>
        <dbReference type="HAMAP-Rule" id="MF_00052"/>
    </source>
</evidence>
<dbReference type="GO" id="GO:0030145">
    <property type="term" value="F:manganese ion binding"/>
    <property type="evidence" value="ECO:0007669"/>
    <property type="project" value="UniProtKB-UniRule"/>
</dbReference>
<evidence type="ECO:0000256" key="10">
    <source>
        <dbReference type="ARBA" id="ARBA00022723"/>
    </source>
</evidence>
<dbReference type="EMBL" id="MGFU01000045">
    <property type="protein sequence ID" value="OGM12016.1"/>
    <property type="molecule type" value="Genomic_DNA"/>
</dbReference>
<comment type="catalytic activity">
    <reaction evidence="1 14 15 16">
        <text>Endonucleolytic cleavage to 5'-phosphomonoester.</text>
        <dbReference type="EC" id="3.1.26.4"/>
    </reaction>
</comment>
<feature type="binding site" evidence="14 15">
    <location>
        <position position="24"/>
    </location>
    <ligand>
        <name>a divalent metal cation</name>
        <dbReference type="ChEBI" id="CHEBI:60240"/>
    </ligand>
</feature>
<comment type="caution">
    <text evidence="18">The sequence shown here is derived from an EMBL/GenBank/DDBJ whole genome shotgun (WGS) entry which is preliminary data.</text>
</comment>
<dbReference type="PROSITE" id="PS51975">
    <property type="entry name" value="RNASE_H_2"/>
    <property type="match status" value="1"/>
</dbReference>
<sequence length="217" mass="24746">MKHPSLKEEKKLWKLGHKRVAGLDEAGRGPLAGPVTAAAVIFDNLKFKNQNSKLQFKSKKLFEEVNDSKKLSAKKREELFKLITKNKNIEWGIGIVSERVIDKINILEATKLAMEKAIKKLEPDYLILDGKMRLGVPTRQKSIIKADAKVFSCAAASILAKVARDRIMLCLHKKYPKYHFDIHKGYPTKLHIKMLKKYGPCKIHRKSFGPVRTCAKR</sequence>
<comment type="cofactor">
    <cofactor evidence="2">
        <name>Mg(2+)</name>
        <dbReference type="ChEBI" id="CHEBI:18420"/>
    </cofactor>
</comment>
<dbReference type="NCBIfam" id="NF000594">
    <property type="entry name" value="PRK00015.1-1"/>
    <property type="match status" value="1"/>
</dbReference>
<dbReference type="GO" id="GO:0004523">
    <property type="term" value="F:RNA-DNA hybrid ribonuclease activity"/>
    <property type="evidence" value="ECO:0007669"/>
    <property type="project" value="UniProtKB-UniRule"/>
</dbReference>
<gene>
    <name evidence="14" type="primary">rnhB</name>
    <name evidence="18" type="ORF">A2V80_01750</name>
</gene>
<dbReference type="InterPro" id="IPR024567">
    <property type="entry name" value="RNase_HII/HIII_dom"/>
</dbReference>
<dbReference type="CDD" id="cd07182">
    <property type="entry name" value="RNase_HII_bacteria_HII_like"/>
    <property type="match status" value="1"/>
</dbReference>
<dbReference type="PANTHER" id="PTHR10954:SF18">
    <property type="entry name" value="RIBONUCLEASE HII"/>
    <property type="match status" value="1"/>
</dbReference>
<evidence type="ECO:0000256" key="7">
    <source>
        <dbReference type="ARBA" id="ARBA00019179"/>
    </source>
</evidence>
<keyword evidence="10 14" id="KW-0479">Metal-binding</keyword>
<dbReference type="SUPFAM" id="SSF53098">
    <property type="entry name" value="Ribonuclease H-like"/>
    <property type="match status" value="1"/>
</dbReference>
<keyword evidence="12 14" id="KW-0378">Hydrolase</keyword>
<accession>A0A1F7XAG5</accession>
<comment type="cofactor">
    <cofactor evidence="14 15">
        <name>Mn(2+)</name>
        <dbReference type="ChEBI" id="CHEBI:29035"/>
    </cofactor>
    <cofactor evidence="14 15">
        <name>Mg(2+)</name>
        <dbReference type="ChEBI" id="CHEBI:18420"/>
    </cofactor>
    <text evidence="14 15">Manganese or magnesium. Binds 1 divalent metal ion per monomer in the absence of substrate. May bind a second metal ion after substrate binding.</text>
</comment>
<comment type="similarity">
    <text evidence="5 14 16">Belongs to the RNase HII family.</text>
</comment>
<keyword evidence="9 14" id="KW-0540">Nuclease</keyword>
<proteinExistence type="inferred from homology"/>
<dbReference type="PANTHER" id="PTHR10954">
    <property type="entry name" value="RIBONUCLEASE H2 SUBUNIT A"/>
    <property type="match status" value="1"/>
</dbReference>
<dbReference type="GO" id="GO:0006298">
    <property type="term" value="P:mismatch repair"/>
    <property type="evidence" value="ECO:0007669"/>
    <property type="project" value="TreeGrafter"/>
</dbReference>
<name>A0A1F7XAG5_9BACT</name>
<dbReference type="Proteomes" id="UP000179013">
    <property type="component" value="Unassembled WGS sequence"/>
</dbReference>
<feature type="binding site" evidence="14 15">
    <location>
        <position position="25"/>
    </location>
    <ligand>
        <name>a divalent metal cation</name>
        <dbReference type="ChEBI" id="CHEBI:60240"/>
    </ligand>
</feature>
<dbReference type="GO" id="GO:0003723">
    <property type="term" value="F:RNA binding"/>
    <property type="evidence" value="ECO:0007669"/>
    <property type="project" value="UniProtKB-UniRule"/>
</dbReference>
<evidence type="ECO:0000256" key="3">
    <source>
        <dbReference type="ARBA" id="ARBA00004065"/>
    </source>
</evidence>
<dbReference type="GO" id="GO:0005737">
    <property type="term" value="C:cytoplasm"/>
    <property type="evidence" value="ECO:0007669"/>
    <property type="project" value="UniProtKB-SubCell"/>
</dbReference>
<comment type="subcellular location">
    <subcellularLocation>
        <location evidence="4 14">Cytoplasm</location>
    </subcellularLocation>
</comment>
<evidence type="ECO:0000256" key="8">
    <source>
        <dbReference type="ARBA" id="ARBA00022490"/>
    </source>
</evidence>
<dbReference type="Gene3D" id="3.30.420.10">
    <property type="entry name" value="Ribonuclease H-like superfamily/Ribonuclease H"/>
    <property type="match status" value="1"/>
</dbReference>
<dbReference type="EC" id="3.1.26.4" evidence="6 14"/>
<evidence type="ECO:0000256" key="16">
    <source>
        <dbReference type="RuleBase" id="RU003515"/>
    </source>
</evidence>
<dbReference type="InterPro" id="IPR036397">
    <property type="entry name" value="RNaseH_sf"/>
</dbReference>
<evidence type="ECO:0000256" key="15">
    <source>
        <dbReference type="PROSITE-ProRule" id="PRU01319"/>
    </source>
</evidence>
<organism evidence="18 19">
    <name type="scientific">Candidatus Woesebacteria bacterium RBG_16_39_8b</name>
    <dbReference type="NCBI Taxonomy" id="1802482"/>
    <lineage>
        <taxon>Bacteria</taxon>
        <taxon>Candidatus Woeseibacteriota</taxon>
    </lineage>
</organism>
<feature type="domain" description="RNase H type-2" evidence="17">
    <location>
        <begin position="18"/>
        <end position="217"/>
    </location>
</feature>
<keyword evidence="8 14" id="KW-0963">Cytoplasm</keyword>
<protein>
    <recommendedName>
        <fullName evidence="7 14">Ribonuclease HII</fullName>
        <shortName evidence="14">RNase HII</shortName>
        <ecNumber evidence="6 14">3.1.26.4</ecNumber>
    </recommendedName>
</protein>
<reference evidence="18 19" key="1">
    <citation type="journal article" date="2016" name="Nat. Commun.">
        <title>Thousands of microbial genomes shed light on interconnected biogeochemical processes in an aquifer system.</title>
        <authorList>
            <person name="Anantharaman K."/>
            <person name="Brown C.T."/>
            <person name="Hug L.A."/>
            <person name="Sharon I."/>
            <person name="Castelle C.J."/>
            <person name="Probst A.J."/>
            <person name="Thomas B.C."/>
            <person name="Singh A."/>
            <person name="Wilkins M.J."/>
            <person name="Karaoz U."/>
            <person name="Brodie E.L."/>
            <person name="Williams K.H."/>
            <person name="Hubbard S.S."/>
            <person name="Banfield J.F."/>
        </authorList>
    </citation>
    <scope>NUCLEOTIDE SEQUENCE [LARGE SCALE GENOMIC DNA]</scope>
</reference>
<keyword evidence="11 14" id="KW-0255">Endonuclease</keyword>
<evidence type="ECO:0000256" key="2">
    <source>
        <dbReference type="ARBA" id="ARBA00001946"/>
    </source>
</evidence>
<evidence type="ECO:0000256" key="6">
    <source>
        <dbReference type="ARBA" id="ARBA00012180"/>
    </source>
</evidence>
<feature type="binding site" evidence="14 15">
    <location>
        <position position="129"/>
    </location>
    <ligand>
        <name>a divalent metal cation</name>
        <dbReference type="ChEBI" id="CHEBI:60240"/>
    </ligand>
</feature>